<gene>
    <name evidence="7" type="ORF">GCM10009717_02110</name>
</gene>
<feature type="compositionally biased region" description="Low complexity" evidence="6">
    <location>
        <begin position="469"/>
        <end position="483"/>
    </location>
</feature>
<dbReference type="PANTHER" id="PTHR43797:SF2">
    <property type="entry name" value="HOMOCYSTEINE_CYSTEINE SYNTHASE"/>
    <property type="match status" value="1"/>
</dbReference>
<dbReference type="InterPro" id="IPR015424">
    <property type="entry name" value="PyrdxlP-dep_Trfase"/>
</dbReference>
<evidence type="ECO:0000256" key="4">
    <source>
        <dbReference type="ARBA" id="ARBA00022898"/>
    </source>
</evidence>
<dbReference type="Gene3D" id="3.40.640.10">
    <property type="entry name" value="Type I PLP-dependent aspartate aminotransferase-like (Major domain)"/>
    <property type="match status" value="1"/>
</dbReference>
<name>A0ABP5BBB2_9MICO</name>
<keyword evidence="8" id="KW-1185">Reference proteome</keyword>
<evidence type="ECO:0000256" key="1">
    <source>
        <dbReference type="ARBA" id="ARBA00001933"/>
    </source>
</evidence>
<evidence type="ECO:0000313" key="8">
    <source>
        <dbReference type="Proteomes" id="UP001499954"/>
    </source>
</evidence>
<dbReference type="NCBIfam" id="TIGR01326">
    <property type="entry name" value="OAH_OAS_sulfhy"/>
    <property type="match status" value="1"/>
</dbReference>
<comment type="caution">
    <text evidence="7">The sequence shown here is derived from an EMBL/GenBank/DDBJ whole genome shotgun (WGS) entry which is preliminary data.</text>
</comment>
<keyword evidence="4 5" id="KW-0663">Pyridoxal phosphate</keyword>
<dbReference type="Pfam" id="PF01053">
    <property type="entry name" value="Cys_Met_Meta_PP"/>
    <property type="match status" value="1"/>
</dbReference>
<dbReference type="InterPro" id="IPR015421">
    <property type="entry name" value="PyrdxlP-dep_Trfase_major"/>
</dbReference>
<dbReference type="EMBL" id="BAAAMK010000001">
    <property type="protein sequence ID" value="GAA1939322.1"/>
    <property type="molecule type" value="Genomic_DNA"/>
</dbReference>
<evidence type="ECO:0000256" key="2">
    <source>
        <dbReference type="ARBA" id="ARBA00009077"/>
    </source>
</evidence>
<accession>A0ABP5BBB2</accession>
<dbReference type="RefSeq" id="WP_157415153.1">
    <property type="nucleotide sequence ID" value="NZ_BAAAMK010000001.1"/>
</dbReference>
<dbReference type="CDD" id="cd00614">
    <property type="entry name" value="CGS_like"/>
    <property type="match status" value="1"/>
</dbReference>
<evidence type="ECO:0000256" key="3">
    <source>
        <dbReference type="ARBA" id="ARBA00022679"/>
    </source>
</evidence>
<dbReference type="InterPro" id="IPR015422">
    <property type="entry name" value="PyrdxlP-dep_Trfase_small"/>
</dbReference>
<dbReference type="InterPro" id="IPR000277">
    <property type="entry name" value="Cys/Met-Metab_PyrdxlP-dep_enz"/>
</dbReference>
<sequence length="501" mass="53223">MPIRPAHDEPGFAASHPGYAAHDDGFATHGFPAHGFPAHGLAHEPGFATQQVHAGEHDEAAFGARITPIYLSAGFRFDNFAQARDRFAGDDQGYVYTRAGNPTNSALERKLAELERGRDAVVVASGQAALTVAVLAIAKAGDHVLSAQSVYSGTRSLFTQGFGRFGIEVEFVDDARDLDEWRRRIRPNTRALYAESIANPTNDVIDLSGVSEVAQAAGVPFIVDNTLATPYLVRPIEHGADLVVHSASKFLSGHGAALGGVVIDAGTFDWSATPGAFQHLTEPDTGLQGASYLEAHGAGAYTAYIRGVTGALFGPVLSPFNAFLIQQGIETLSLRVGRQSSTAAALAAWLEDQPEVLSVNYAGLPSSPSHDLAERYLPRGQGAVLSFVLDGGEPSAEAFYDAVDLFSRMSHIGDTRSLILHPATTTHAHLDDETRARGRISGGLLRLSVGLEEPEDLVRDLERGLAALRSTRSTRSTGSTRSATQERRPAASAPLLEGSTR</sequence>
<dbReference type="Gene3D" id="3.90.1150.10">
    <property type="entry name" value="Aspartate Aminotransferase, domain 1"/>
    <property type="match status" value="1"/>
</dbReference>
<comment type="similarity">
    <text evidence="2 5">Belongs to the trans-sulfuration enzymes family.</text>
</comment>
<keyword evidence="3" id="KW-0808">Transferase</keyword>
<dbReference type="InterPro" id="IPR006235">
    <property type="entry name" value="OAc-hSer/O-AcSer_sulfhydrylase"/>
</dbReference>
<proteinExistence type="inferred from homology"/>
<feature type="region of interest" description="Disordered" evidence="6">
    <location>
        <begin position="469"/>
        <end position="501"/>
    </location>
</feature>
<reference evidence="8" key="1">
    <citation type="journal article" date="2019" name="Int. J. Syst. Evol. Microbiol.">
        <title>The Global Catalogue of Microorganisms (GCM) 10K type strain sequencing project: providing services to taxonomists for standard genome sequencing and annotation.</title>
        <authorList>
            <consortium name="The Broad Institute Genomics Platform"/>
            <consortium name="The Broad Institute Genome Sequencing Center for Infectious Disease"/>
            <person name="Wu L."/>
            <person name="Ma J."/>
        </authorList>
    </citation>
    <scope>NUCLEOTIDE SEQUENCE [LARGE SCALE GENOMIC DNA]</scope>
    <source>
        <strain evidence="8">JCM 13584</strain>
    </source>
</reference>
<evidence type="ECO:0000313" key="7">
    <source>
        <dbReference type="EMBL" id="GAA1939322.1"/>
    </source>
</evidence>
<dbReference type="SUPFAM" id="SSF53383">
    <property type="entry name" value="PLP-dependent transferases"/>
    <property type="match status" value="1"/>
</dbReference>
<dbReference type="Proteomes" id="UP001499954">
    <property type="component" value="Unassembled WGS sequence"/>
</dbReference>
<protein>
    <submittedName>
        <fullName evidence="7">Bifunctional o-acetylhomoserine/o-acetylserine sulfhydrylase</fullName>
    </submittedName>
</protein>
<dbReference type="PANTHER" id="PTHR43797">
    <property type="entry name" value="HOMOCYSTEINE/CYSTEINE SYNTHASE"/>
    <property type="match status" value="1"/>
</dbReference>
<comment type="cofactor">
    <cofactor evidence="1 5">
        <name>pyridoxal 5'-phosphate</name>
        <dbReference type="ChEBI" id="CHEBI:597326"/>
    </cofactor>
</comment>
<evidence type="ECO:0000256" key="6">
    <source>
        <dbReference type="SAM" id="MobiDB-lite"/>
    </source>
</evidence>
<organism evidence="7 8">
    <name type="scientific">Agromyces allii</name>
    <dbReference type="NCBI Taxonomy" id="393607"/>
    <lineage>
        <taxon>Bacteria</taxon>
        <taxon>Bacillati</taxon>
        <taxon>Actinomycetota</taxon>
        <taxon>Actinomycetes</taxon>
        <taxon>Micrococcales</taxon>
        <taxon>Microbacteriaceae</taxon>
        <taxon>Agromyces</taxon>
    </lineage>
</organism>
<evidence type="ECO:0000256" key="5">
    <source>
        <dbReference type="RuleBase" id="RU362118"/>
    </source>
</evidence>